<accession>A0ABU4HPP1</accession>
<keyword evidence="12" id="KW-1185">Reference proteome</keyword>
<comment type="cofactor">
    <cofactor evidence="1">
        <name>FAD</name>
        <dbReference type="ChEBI" id="CHEBI:57692"/>
    </cofactor>
</comment>
<dbReference type="SUPFAM" id="SSF52343">
    <property type="entry name" value="Ferredoxin reductase-like, C-terminal NADP-linked domain"/>
    <property type="match status" value="1"/>
</dbReference>
<keyword evidence="8" id="KW-0411">Iron-sulfur</keyword>
<evidence type="ECO:0000256" key="6">
    <source>
        <dbReference type="ARBA" id="ARBA00023002"/>
    </source>
</evidence>
<dbReference type="InterPro" id="IPR036010">
    <property type="entry name" value="2Fe-2S_ferredoxin-like_sf"/>
</dbReference>
<gene>
    <name evidence="11" type="ORF">R7226_06720</name>
</gene>
<sequence>MFTETATSDRRTGLRRRLLASPLAQALTTPHGVDRYVELVKPAFSLRDVRAEVVAVRRQTPGSVTLELRPNENWQGFRAGQHVRLSIEIDGVRHTRPYSPAGSEHDPRLIELTAHAQPDGRVSPHLRTRLVPGDVVGLSRAEGDFALPAVRPRELLLISGGSGITPVMAMLRTLCDEGHDGPIAFLHYAPSERHVAYASELRALADAHPNVRLLRGYTRVGGLGGGELTGRFGREHVDAARVDLSAAETFVCGPTTLVESVHELWARDGLEERLHVERFVAPAPLLAPDDETATGTLRFARSGVEVKGGGGTLLDEAEAAGLTPQHGCRMGICHTCSCRKLEGAVRDLRTGAISTAPDEQIQICVTAPVGDVTLDI</sequence>
<dbReference type="Gene3D" id="3.10.20.30">
    <property type="match status" value="1"/>
</dbReference>
<dbReference type="InterPro" id="IPR008333">
    <property type="entry name" value="Cbr1-like_FAD-bd_dom"/>
</dbReference>
<name>A0ABU4HPP1_9ACTN</name>
<dbReference type="Gene3D" id="3.40.50.80">
    <property type="entry name" value="Nucleotide-binding domain of ferredoxin-NADP reductase (FNR) module"/>
    <property type="match status" value="1"/>
</dbReference>
<dbReference type="InterPro" id="IPR017938">
    <property type="entry name" value="Riboflavin_synthase-like_b-brl"/>
</dbReference>
<evidence type="ECO:0000313" key="11">
    <source>
        <dbReference type="EMBL" id="MDW5594019.1"/>
    </source>
</evidence>
<evidence type="ECO:0000256" key="1">
    <source>
        <dbReference type="ARBA" id="ARBA00001974"/>
    </source>
</evidence>
<dbReference type="SUPFAM" id="SSF63380">
    <property type="entry name" value="Riboflavin synthase domain-like"/>
    <property type="match status" value="1"/>
</dbReference>
<reference evidence="12" key="1">
    <citation type="submission" date="2023-07" db="EMBL/GenBank/DDBJ databases">
        <title>Conexibacter stalactiti sp. nov., isolated from stalactites in a lava cave and emended description of the genus Conexibacter.</title>
        <authorList>
            <person name="Lee S.D."/>
        </authorList>
    </citation>
    <scope>NUCLEOTIDE SEQUENCE [LARGE SCALE GENOMIC DNA]</scope>
    <source>
        <strain evidence="12">KCTC 39840</strain>
    </source>
</reference>
<keyword evidence="7" id="KW-0408">Iron</keyword>
<reference evidence="11 12" key="2">
    <citation type="submission" date="2023-10" db="EMBL/GenBank/DDBJ databases">
        <authorList>
            <person name="Han X.F."/>
        </authorList>
    </citation>
    <scope>NUCLEOTIDE SEQUENCE [LARGE SCALE GENOMIC DNA]</scope>
    <source>
        <strain evidence="11 12">KCTC 39840</strain>
    </source>
</reference>
<dbReference type="Pfam" id="PF00111">
    <property type="entry name" value="Fer2"/>
    <property type="match status" value="1"/>
</dbReference>
<evidence type="ECO:0000259" key="10">
    <source>
        <dbReference type="PROSITE" id="PS51384"/>
    </source>
</evidence>
<dbReference type="InterPro" id="IPR039261">
    <property type="entry name" value="FNR_nucleotide-bd"/>
</dbReference>
<keyword evidence="5" id="KW-0274">FAD</keyword>
<dbReference type="SUPFAM" id="SSF54292">
    <property type="entry name" value="2Fe-2S ferredoxin-like"/>
    <property type="match status" value="1"/>
</dbReference>
<evidence type="ECO:0000259" key="9">
    <source>
        <dbReference type="PROSITE" id="PS51085"/>
    </source>
</evidence>
<dbReference type="EMBL" id="JAWSTH010000011">
    <property type="protein sequence ID" value="MDW5594019.1"/>
    <property type="molecule type" value="Genomic_DNA"/>
</dbReference>
<dbReference type="InterPro" id="IPR012675">
    <property type="entry name" value="Beta-grasp_dom_sf"/>
</dbReference>
<dbReference type="CDD" id="cd06216">
    <property type="entry name" value="FNR_iron_sulfur_binding_2"/>
    <property type="match status" value="1"/>
</dbReference>
<dbReference type="PANTHER" id="PTHR47354">
    <property type="entry name" value="NADH OXIDOREDUCTASE HCR"/>
    <property type="match status" value="1"/>
</dbReference>
<dbReference type="Pfam" id="PF00970">
    <property type="entry name" value="FAD_binding_6"/>
    <property type="match status" value="1"/>
</dbReference>
<evidence type="ECO:0000256" key="8">
    <source>
        <dbReference type="ARBA" id="ARBA00023014"/>
    </source>
</evidence>
<evidence type="ECO:0000313" key="12">
    <source>
        <dbReference type="Proteomes" id="UP001284601"/>
    </source>
</evidence>
<evidence type="ECO:0000256" key="4">
    <source>
        <dbReference type="ARBA" id="ARBA00022723"/>
    </source>
</evidence>
<dbReference type="RefSeq" id="WP_318596277.1">
    <property type="nucleotide sequence ID" value="NZ_JAWSTH010000011.1"/>
</dbReference>
<keyword evidence="3" id="KW-0001">2Fe-2S</keyword>
<evidence type="ECO:0000256" key="7">
    <source>
        <dbReference type="ARBA" id="ARBA00023004"/>
    </source>
</evidence>
<comment type="caution">
    <text evidence="11">The sequence shown here is derived from an EMBL/GenBank/DDBJ whole genome shotgun (WGS) entry which is preliminary data.</text>
</comment>
<evidence type="ECO:0000256" key="3">
    <source>
        <dbReference type="ARBA" id="ARBA00022714"/>
    </source>
</evidence>
<feature type="domain" description="FAD-binding FR-type" evidence="10">
    <location>
        <begin position="46"/>
        <end position="148"/>
    </location>
</feature>
<keyword evidence="2" id="KW-0285">Flavoprotein</keyword>
<dbReference type="Gene3D" id="2.40.30.10">
    <property type="entry name" value="Translation factors"/>
    <property type="match status" value="1"/>
</dbReference>
<dbReference type="PANTHER" id="PTHR47354:SF6">
    <property type="entry name" value="NADH OXIDOREDUCTASE HCR"/>
    <property type="match status" value="1"/>
</dbReference>
<keyword evidence="6" id="KW-0560">Oxidoreductase</keyword>
<dbReference type="PROSITE" id="PS51384">
    <property type="entry name" value="FAD_FR"/>
    <property type="match status" value="1"/>
</dbReference>
<dbReference type="Proteomes" id="UP001284601">
    <property type="component" value="Unassembled WGS sequence"/>
</dbReference>
<proteinExistence type="predicted"/>
<keyword evidence="4" id="KW-0479">Metal-binding</keyword>
<feature type="domain" description="2Fe-2S ferredoxin-type" evidence="9">
    <location>
        <begin position="295"/>
        <end position="376"/>
    </location>
</feature>
<dbReference type="PRINTS" id="PR00410">
    <property type="entry name" value="PHEHYDRXLASE"/>
</dbReference>
<dbReference type="CDD" id="cd00207">
    <property type="entry name" value="fer2"/>
    <property type="match status" value="1"/>
</dbReference>
<dbReference type="InterPro" id="IPR001041">
    <property type="entry name" value="2Fe-2S_ferredoxin-type"/>
</dbReference>
<dbReference type="Pfam" id="PF00175">
    <property type="entry name" value="NAD_binding_1"/>
    <property type="match status" value="1"/>
</dbReference>
<organism evidence="11 12">
    <name type="scientific">Conexibacter stalactiti</name>
    <dbReference type="NCBI Taxonomy" id="1940611"/>
    <lineage>
        <taxon>Bacteria</taxon>
        <taxon>Bacillati</taxon>
        <taxon>Actinomycetota</taxon>
        <taxon>Thermoleophilia</taxon>
        <taxon>Solirubrobacterales</taxon>
        <taxon>Conexibacteraceae</taxon>
        <taxon>Conexibacter</taxon>
    </lineage>
</organism>
<dbReference type="InterPro" id="IPR050415">
    <property type="entry name" value="MRET"/>
</dbReference>
<evidence type="ECO:0000256" key="2">
    <source>
        <dbReference type="ARBA" id="ARBA00022630"/>
    </source>
</evidence>
<dbReference type="InterPro" id="IPR017927">
    <property type="entry name" value="FAD-bd_FR_type"/>
</dbReference>
<evidence type="ECO:0000256" key="5">
    <source>
        <dbReference type="ARBA" id="ARBA00022827"/>
    </source>
</evidence>
<dbReference type="InterPro" id="IPR001433">
    <property type="entry name" value="OxRdtase_FAD/NAD-bd"/>
</dbReference>
<dbReference type="PROSITE" id="PS51085">
    <property type="entry name" value="2FE2S_FER_2"/>
    <property type="match status" value="1"/>
</dbReference>
<protein>
    <submittedName>
        <fullName evidence="11">Ferredoxin reductase</fullName>
    </submittedName>
</protein>